<name>B6JWF9_SCHJY</name>
<evidence type="ECO:0000313" key="6">
    <source>
        <dbReference type="JaponicusDB" id="SJAG_00735"/>
    </source>
</evidence>
<dbReference type="GO" id="GO:0016514">
    <property type="term" value="C:SWI/SNF complex"/>
    <property type="evidence" value="ECO:0000318"/>
    <property type="project" value="GO_Central"/>
</dbReference>
<dbReference type="Gene3D" id="2.60.40.1970">
    <property type="entry name" value="YEATS domain"/>
    <property type="match status" value="1"/>
</dbReference>
<evidence type="ECO:0000313" key="5">
    <source>
        <dbReference type="EMBL" id="EEB05710.1"/>
    </source>
</evidence>
<feature type="domain" description="YEATS" evidence="4">
    <location>
        <begin position="1"/>
        <end position="136"/>
    </location>
</feature>
<dbReference type="HOGENOM" id="CLU_078004_0_0_1"/>
<dbReference type="Gene3D" id="1.20.1270.220">
    <property type="match status" value="1"/>
</dbReference>
<dbReference type="GeneID" id="7052151"/>
<dbReference type="GO" id="GO:0006357">
    <property type="term" value="P:regulation of transcription by RNA polymerase II"/>
    <property type="evidence" value="ECO:0000318"/>
    <property type="project" value="GO_Central"/>
</dbReference>
<dbReference type="Pfam" id="PF17035">
    <property type="entry name" value="BET"/>
    <property type="match status" value="1"/>
</dbReference>
<dbReference type="CDD" id="cd16905">
    <property type="entry name" value="YEATS_Taf14_like"/>
    <property type="match status" value="1"/>
</dbReference>
<protein>
    <submittedName>
        <fullName evidence="5">Transcription factor TFIIF complex subunit Tfg3</fullName>
    </submittedName>
</protein>
<dbReference type="InterPro" id="IPR038704">
    <property type="entry name" value="YEAST_sf"/>
</dbReference>
<dbReference type="GO" id="GO:0005669">
    <property type="term" value="C:transcription factor TFIID complex"/>
    <property type="evidence" value="ECO:0000318"/>
    <property type="project" value="GO_Central"/>
</dbReference>
<dbReference type="InterPro" id="IPR005033">
    <property type="entry name" value="YEATS"/>
</dbReference>
<keyword evidence="7" id="KW-1185">Reference proteome</keyword>
<dbReference type="InterPro" id="IPR016665">
    <property type="entry name" value="Sas5/TAF14"/>
</dbReference>
<keyword evidence="1 2" id="KW-0539">Nucleus</keyword>
<dbReference type="OMA" id="GEFDMTI"/>
<dbReference type="RefSeq" id="XP_002172003.1">
    <property type="nucleotide sequence ID" value="XM_002171967.2"/>
</dbReference>
<dbReference type="JaponicusDB" id="SJAG_00735">
    <property type="gene designation" value="tfg3"/>
</dbReference>
<gene>
    <name evidence="6" type="primary">tfg3</name>
    <name evidence="5" type="ORF">SJAG_00735</name>
</gene>
<dbReference type="Pfam" id="PF03366">
    <property type="entry name" value="YEATS"/>
    <property type="match status" value="1"/>
</dbReference>
<dbReference type="EMBL" id="KE651166">
    <property type="protein sequence ID" value="EEB05710.1"/>
    <property type="molecule type" value="Genomic_DNA"/>
</dbReference>
<dbReference type="VEuPathDB" id="FungiDB:SJAG_00735"/>
<evidence type="ECO:0000256" key="3">
    <source>
        <dbReference type="SAM" id="MobiDB-lite"/>
    </source>
</evidence>
<organism evidence="5 7">
    <name type="scientific">Schizosaccharomyces japonicus (strain yFS275 / FY16936)</name>
    <name type="common">Fission yeast</name>
    <dbReference type="NCBI Taxonomy" id="402676"/>
    <lineage>
        <taxon>Eukaryota</taxon>
        <taxon>Fungi</taxon>
        <taxon>Dikarya</taxon>
        <taxon>Ascomycota</taxon>
        <taxon>Taphrinomycotina</taxon>
        <taxon>Schizosaccharomycetes</taxon>
        <taxon>Schizosaccharomycetales</taxon>
        <taxon>Schizosaccharomycetaceae</taxon>
        <taxon>Schizosaccharomyces</taxon>
    </lineage>
</organism>
<dbReference type="GO" id="GO:0031011">
    <property type="term" value="C:Ino80 complex"/>
    <property type="evidence" value="ECO:0000318"/>
    <property type="project" value="GO_Central"/>
</dbReference>
<dbReference type="PANTHER" id="PTHR23195">
    <property type="entry name" value="YEATS DOMAIN"/>
    <property type="match status" value="1"/>
</dbReference>
<evidence type="ECO:0000256" key="1">
    <source>
        <dbReference type="ARBA" id="ARBA00023242"/>
    </source>
</evidence>
<dbReference type="InterPro" id="IPR038336">
    <property type="entry name" value="NET_sf"/>
</dbReference>
<dbReference type="GO" id="GO:0006338">
    <property type="term" value="P:chromatin remodeling"/>
    <property type="evidence" value="ECO:0000318"/>
    <property type="project" value="GO_Central"/>
</dbReference>
<feature type="compositionally biased region" description="Basic and acidic residues" evidence="3">
    <location>
        <begin position="148"/>
        <end position="162"/>
    </location>
</feature>
<dbReference type="PIRSF" id="PIRSF016551">
    <property type="entry name" value="SAS5/TFIID_14"/>
    <property type="match status" value="1"/>
</dbReference>
<accession>B6JWF9</accession>
<comment type="subcellular location">
    <subcellularLocation>
        <location evidence="2">Nucleus</location>
    </subcellularLocation>
</comment>
<dbReference type="eggNOG" id="KOG3149">
    <property type="taxonomic scope" value="Eukaryota"/>
</dbReference>
<dbReference type="InterPro" id="IPR027353">
    <property type="entry name" value="NET_dom"/>
</dbReference>
<evidence type="ECO:0000259" key="4">
    <source>
        <dbReference type="PROSITE" id="PS51037"/>
    </source>
</evidence>
<dbReference type="STRING" id="402676.B6JWF9"/>
<dbReference type="Proteomes" id="UP000001744">
    <property type="component" value="Unassembled WGS sequence"/>
</dbReference>
<evidence type="ECO:0000256" key="2">
    <source>
        <dbReference type="PROSITE-ProRule" id="PRU00376"/>
    </source>
</evidence>
<dbReference type="InterPro" id="IPR055129">
    <property type="entry name" value="YEATS_dom"/>
</dbReference>
<proteinExistence type="predicted"/>
<dbReference type="GO" id="GO:0005674">
    <property type="term" value="C:transcription factor TFIIF complex"/>
    <property type="evidence" value="ECO:0000318"/>
    <property type="project" value="GO_Central"/>
</dbReference>
<sequence>MASVKRTLRIITNQHIVSGEAVALQDQSYAMREWSIRLMTLNEHDEEVDAVFLDRVTYKLHPTFINPNRTVKKPPFQIDERGWGEFEMQIVLHFVDKGGEQTVAHYLSFEKENYHADHELTIPTHKPGLCRALAASGPVPGYPEEPEETRKEKRKNEVETTGRKKVKSKPVDMDKLAEGLQKLQENDLLQVVQLINENKTPEMFVHNDVEAGEFHIDLYTLPDKLLLLLFSFCAKRVSM</sequence>
<dbReference type="GO" id="GO:0005634">
    <property type="term" value="C:nucleus"/>
    <property type="evidence" value="ECO:0000318"/>
    <property type="project" value="GO_Central"/>
</dbReference>
<dbReference type="OrthoDB" id="1741717at2759"/>
<feature type="region of interest" description="Disordered" evidence="3">
    <location>
        <begin position="137"/>
        <end position="164"/>
    </location>
</feature>
<dbReference type="GO" id="GO:0042393">
    <property type="term" value="F:histone binding"/>
    <property type="evidence" value="ECO:0000318"/>
    <property type="project" value="GO_Central"/>
</dbReference>
<dbReference type="AlphaFoldDB" id="B6JWF9"/>
<reference evidence="5 7" key="1">
    <citation type="journal article" date="2011" name="Science">
        <title>Comparative functional genomics of the fission yeasts.</title>
        <authorList>
            <person name="Rhind N."/>
            <person name="Chen Z."/>
            <person name="Yassour M."/>
            <person name="Thompson D.A."/>
            <person name="Haas B.J."/>
            <person name="Habib N."/>
            <person name="Wapinski I."/>
            <person name="Roy S."/>
            <person name="Lin M.F."/>
            <person name="Heiman D.I."/>
            <person name="Young S.K."/>
            <person name="Furuya K."/>
            <person name="Guo Y."/>
            <person name="Pidoux A."/>
            <person name="Chen H.M."/>
            <person name="Robbertse B."/>
            <person name="Goldberg J.M."/>
            <person name="Aoki K."/>
            <person name="Bayne E.H."/>
            <person name="Berlin A.M."/>
            <person name="Desjardins C.A."/>
            <person name="Dobbs E."/>
            <person name="Dukaj L."/>
            <person name="Fan L."/>
            <person name="FitzGerald M.G."/>
            <person name="French C."/>
            <person name="Gujja S."/>
            <person name="Hansen K."/>
            <person name="Keifenheim D."/>
            <person name="Levin J.Z."/>
            <person name="Mosher R.A."/>
            <person name="Mueller C.A."/>
            <person name="Pfiffner J."/>
            <person name="Priest M."/>
            <person name="Russ C."/>
            <person name="Smialowska A."/>
            <person name="Swoboda P."/>
            <person name="Sykes S.M."/>
            <person name="Vaughn M."/>
            <person name="Vengrova S."/>
            <person name="Yoder R."/>
            <person name="Zeng Q."/>
            <person name="Allshire R."/>
            <person name="Baulcombe D."/>
            <person name="Birren B.W."/>
            <person name="Brown W."/>
            <person name="Ekwall K."/>
            <person name="Kellis M."/>
            <person name="Leatherwood J."/>
            <person name="Levin H."/>
            <person name="Margalit H."/>
            <person name="Martienssen R."/>
            <person name="Nieduszynski C.A."/>
            <person name="Spatafora J.W."/>
            <person name="Friedman N."/>
            <person name="Dalgaard J.Z."/>
            <person name="Baumann P."/>
            <person name="Niki H."/>
            <person name="Regev A."/>
            <person name="Nusbaum C."/>
        </authorList>
    </citation>
    <scope>NUCLEOTIDE SEQUENCE [LARGE SCALE GENOMIC DNA]</scope>
    <source>
        <strain evidence="7">yFS275 / FY16936</strain>
    </source>
</reference>
<dbReference type="PROSITE" id="PS51037">
    <property type="entry name" value="YEATS"/>
    <property type="match status" value="1"/>
</dbReference>
<evidence type="ECO:0000313" key="7">
    <source>
        <dbReference type="Proteomes" id="UP000001744"/>
    </source>
</evidence>